<reference evidence="2" key="1">
    <citation type="journal article" date="2021" name="bioRxiv">
        <title>Whole Genome Assembly and Annotation of Northern Wild Rice, Zizania palustris L., Supports a Whole Genome Duplication in the Zizania Genus.</title>
        <authorList>
            <person name="Haas M."/>
            <person name="Kono T."/>
            <person name="Macchietto M."/>
            <person name="Millas R."/>
            <person name="McGilp L."/>
            <person name="Shao M."/>
            <person name="Duquette J."/>
            <person name="Hirsch C.N."/>
            <person name="Kimball J."/>
        </authorList>
    </citation>
    <scope>NUCLEOTIDE SEQUENCE</scope>
    <source>
        <tissue evidence="2">Fresh leaf tissue</tissue>
    </source>
</reference>
<evidence type="ECO:0000313" key="3">
    <source>
        <dbReference type="Proteomes" id="UP000729402"/>
    </source>
</evidence>
<evidence type="ECO:0000313" key="2">
    <source>
        <dbReference type="EMBL" id="KAG8057246.1"/>
    </source>
</evidence>
<feature type="region of interest" description="Disordered" evidence="1">
    <location>
        <begin position="447"/>
        <end position="483"/>
    </location>
</feature>
<sequence>MDAAPLLKRKGEDWPELGVDDVSASGFPVSSRATKIRRLDAEVPPVVAGVRVQPRPIEGLGVAEVPMCGDEMPVAVAPAPNEERAIVLYSPTDAARNLLLGPLRPDVPLRVNHDWIHELKSTMLLRETSDHRALFEELARDENSNLAMVPWVPSNSQEPSTAAAAAMAAEMMDAEDTEVSPMEVEQYGASHPASAGVGPQGESQAPYQWPQHCMVQQPLPAASYQSSPVFPLARRLPSSPLRLPVAASAPLSVLRSSPATPPPPPHLSPFLCALAPPVRGPCLLRVPPAPRPLPSGGLLPCPLSGRRRRPCRRRAPRRGVRDVTGIDRADPHHLPFSDGSFDLVFSDDPAGVSGALFPSRITADAERTVRIGGAITLAVDQHLDPAAVAVLFKRSCVVDLRDVTLDGSQALLHARALELECCQTYPKHSHSPPALLLLVRPARRPAPIPGEPVSPDIPPAPAKLLSASPNPSTLASPRLPTPKPVVTAPWGASVAARSSDSRSAQEDPLICPPETLAVSLHPVARAARRASPAPSETPCCPDLRYLGP</sequence>
<dbReference type="EMBL" id="JAAALK010000287">
    <property type="protein sequence ID" value="KAG8057246.1"/>
    <property type="molecule type" value="Genomic_DNA"/>
</dbReference>
<comment type="caution">
    <text evidence="2">The sequence shown here is derived from an EMBL/GenBank/DDBJ whole genome shotgun (WGS) entry which is preliminary data.</text>
</comment>
<feature type="region of interest" description="Disordered" evidence="1">
    <location>
        <begin position="528"/>
        <end position="548"/>
    </location>
</feature>
<accession>A0A8J5SG17</accession>
<protein>
    <recommendedName>
        <fullName evidence="4">Methyltransferase type 11 domain-containing protein</fullName>
    </recommendedName>
</protein>
<dbReference type="PANTHER" id="PTHR35510:SF3">
    <property type="entry name" value="OS09G0494500 PROTEIN"/>
    <property type="match status" value="1"/>
</dbReference>
<evidence type="ECO:0000256" key="1">
    <source>
        <dbReference type="SAM" id="MobiDB-lite"/>
    </source>
</evidence>
<gene>
    <name evidence="2" type="ORF">GUJ93_ZPchr0002g23736</name>
</gene>
<dbReference type="AlphaFoldDB" id="A0A8J5SG17"/>
<proteinExistence type="predicted"/>
<name>A0A8J5SG17_ZIZPA</name>
<evidence type="ECO:0008006" key="4">
    <source>
        <dbReference type="Google" id="ProtNLM"/>
    </source>
</evidence>
<dbReference type="OrthoDB" id="1937743at2759"/>
<dbReference type="PANTHER" id="PTHR35510">
    <property type="entry name" value="DBH-LIKE MONOOXYGENASE"/>
    <property type="match status" value="1"/>
</dbReference>
<dbReference type="Proteomes" id="UP000729402">
    <property type="component" value="Unassembled WGS sequence"/>
</dbReference>
<keyword evidence="3" id="KW-1185">Reference proteome</keyword>
<feature type="compositionally biased region" description="Pro residues" evidence="1">
    <location>
        <begin position="447"/>
        <end position="461"/>
    </location>
</feature>
<reference evidence="2" key="2">
    <citation type="submission" date="2021-02" db="EMBL/GenBank/DDBJ databases">
        <authorList>
            <person name="Kimball J.A."/>
            <person name="Haas M.W."/>
            <person name="Macchietto M."/>
            <person name="Kono T."/>
            <person name="Duquette J."/>
            <person name="Shao M."/>
        </authorList>
    </citation>
    <scope>NUCLEOTIDE SEQUENCE</scope>
    <source>
        <tissue evidence="2">Fresh leaf tissue</tissue>
    </source>
</reference>
<feature type="compositionally biased region" description="Low complexity" evidence="1">
    <location>
        <begin position="462"/>
        <end position="472"/>
    </location>
</feature>
<organism evidence="2 3">
    <name type="scientific">Zizania palustris</name>
    <name type="common">Northern wild rice</name>
    <dbReference type="NCBI Taxonomy" id="103762"/>
    <lineage>
        <taxon>Eukaryota</taxon>
        <taxon>Viridiplantae</taxon>
        <taxon>Streptophyta</taxon>
        <taxon>Embryophyta</taxon>
        <taxon>Tracheophyta</taxon>
        <taxon>Spermatophyta</taxon>
        <taxon>Magnoliopsida</taxon>
        <taxon>Liliopsida</taxon>
        <taxon>Poales</taxon>
        <taxon>Poaceae</taxon>
        <taxon>BOP clade</taxon>
        <taxon>Oryzoideae</taxon>
        <taxon>Oryzeae</taxon>
        <taxon>Zizaniinae</taxon>
        <taxon>Zizania</taxon>
    </lineage>
</organism>